<feature type="domain" description="Acetyl xylan esterase" evidence="3">
    <location>
        <begin position="81"/>
        <end position="398"/>
    </location>
</feature>
<dbReference type="InterPro" id="IPR039069">
    <property type="entry name" value="CE7"/>
</dbReference>
<dbReference type="GO" id="GO:0052689">
    <property type="term" value="F:carboxylic ester hydrolase activity"/>
    <property type="evidence" value="ECO:0007669"/>
    <property type="project" value="TreeGrafter"/>
</dbReference>
<evidence type="ECO:0000259" key="3">
    <source>
        <dbReference type="Pfam" id="PF05448"/>
    </source>
</evidence>
<evidence type="ECO:0000313" key="4">
    <source>
        <dbReference type="EMBL" id="NEB93873.1"/>
    </source>
</evidence>
<dbReference type="SUPFAM" id="SSF53474">
    <property type="entry name" value="alpha/beta-Hydrolases"/>
    <property type="match status" value="1"/>
</dbReference>
<dbReference type="Proteomes" id="UP000470520">
    <property type="component" value="Unassembled WGS sequence"/>
</dbReference>
<feature type="active site" description="Charge relay system" evidence="1">
    <location>
        <position position="349"/>
    </location>
</feature>
<feature type="active site" description="Charge relay system" evidence="1">
    <location>
        <position position="383"/>
    </location>
</feature>
<feature type="binding site" evidence="2">
    <location>
        <position position="170"/>
    </location>
    <ligand>
        <name>substrate</name>
    </ligand>
</feature>
<dbReference type="Pfam" id="PF05448">
    <property type="entry name" value="AXE1"/>
    <property type="match status" value="1"/>
</dbReference>
<comment type="caution">
    <text evidence="4">The sequence shown here is derived from an EMBL/GenBank/DDBJ whole genome shotgun (WGS) entry which is preliminary data.</text>
</comment>
<dbReference type="AlphaFoldDB" id="A0A7K3QVK5"/>
<dbReference type="GO" id="GO:0005976">
    <property type="term" value="P:polysaccharide metabolic process"/>
    <property type="evidence" value="ECO:0007669"/>
    <property type="project" value="TreeGrafter"/>
</dbReference>
<dbReference type="PANTHER" id="PTHR40111">
    <property type="entry name" value="CEPHALOSPORIN-C DEACETYLASE"/>
    <property type="match status" value="1"/>
</dbReference>
<evidence type="ECO:0000256" key="1">
    <source>
        <dbReference type="PIRSR" id="PIRSR639069-1"/>
    </source>
</evidence>
<evidence type="ECO:0000313" key="5">
    <source>
        <dbReference type="Proteomes" id="UP000470520"/>
    </source>
</evidence>
<organism evidence="4 5">
    <name type="scientific">Streptomyces bauhiniae</name>
    <dbReference type="NCBI Taxonomy" id="2340725"/>
    <lineage>
        <taxon>Bacteria</taxon>
        <taxon>Bacillati</taxon>
        <taxon>Actinomycetota</taxon>
        <taxon>Actinomycetes</taxon>
        <taxon>Kitasatosporales</taxon>
        <taxon>Streptomycetaceae</taxon>
        <taxon>Streptomyces</taxon>
    </lineage>
</organism>
<dbReference type="Gene3D" id="3.40.50.1820">
    <property type="entry name" value="alpha/beta hydrolase"/>
    <property type="match status" value="1"/>
</dbReference>
<feature type="active site" description="Nucleophile" evidence="1">
    <location>
        <position position="263"/>
    </location>
</feature>
<proteinExistence type="predicted"/>
<name>A0A7K3QVK5_9ACTN</name>
<accession>A0A7K3QVK5</accession>
<sequence>MPVAWTAVTGPSQAAHRGCGTWTTVRSRIPRLLPCTAPYYGEAHVTAIRRPAPGLPVADAAGARLRASRLRGPASSEVPVFTDLPLADLHAYRFDGAEPEDFDAFWTRTLAESHAVAAPPVLRHVDNGLIHVDTYDVSFSGFAGQPVRAWLWLPRGVRRPLPAVVEYLGYGCARGSALRPTLWSSLGYAHLLMDSRGQSSSYGAADTPDGDFAPQTGGVLTRGLAGPDHHYYRRLFTDAVRAVDTVAALDEVDPDRIAVVGGSQGGGIAIAVAGLRPGLAGACVDVPFLCHFRRATQITDSPPYREITDYLQGRPADVERVFDTLSYLDGANHAARATAPVRFSVALMDPVCPPSTVFAAYHRWGERTGGADKDIRVWEYAAHEGGGDHQLAEHTAFVAAVTGHRTR</sequence>
<evidence type="ECO:0000256" key="2">
    <source>
        <dbReference type="PIRSR" id="PIRSR639069-2"/>
    </source>
</evidence>
<dbReference type="InterPro" id="IPR029058">
    <property type="entry name" value="AB_hydrolase_fold"/>
</dbReference>
<dbReference type="EMBL" id="JAAGMR010000223">
    <property type="protein sequence ID" value="NEB93873.1"/>
    <property type="molecule type" value="Genomic_DNA"/>
</dbReference>
<reference evidence="4 5" key="1">
    <citation type="submission" date="2020-01" db="EMBL/GenBank/DDBJ databases">
        <title>Insect and environment-associated Actinomycetes.</title>
        <authorList>
            <person name="Currrie C."/>
            <person name="Chevrette M."/>
            <person name="Carlson C."/>
            <person name="Stubbendieck R."/>
            <person name="Wendt-Pienkowski E."/>
        </authorList>
    </citation>
    <scope>NUCLEOTIDE SEQUENCE [LARGE SCALE GENOMIC DNA]</scope>
    <source>
        <strain evidence="4 5">SID7754</strain>
    </source>
</reference>
<protein>
    <submittedName>
        <fullName evidence="4">Acetylxylan esterase</fullName>
    </submittedName>
</protein>
<dbReference type="PANTHER" id="PTHR40111:SF1">
    <property type="entry name" value="CEPHALOSPORIN-C DEACETYLASE"/>
    <property type="match status" value="1"/>
</dbReference>
<gene>
    <name evidence="4" type="ORF">G3I21_19615</name>
</gene>
<dbReference type="InterPro" id="IPR008391">
    <property type="entry name" value="AXE1_dom"/>
</dbReference>